<dbReference type="EMBL" id="FOFJ01000078">
    <property type="protein sequence ID" value="SER71284.1"/>
    <property type="molecule type" value="Genomic_DNA"/>
</dbReference>
<proteinExistence type="predicted"/>
<organism evidence="2 3">
    <name type="scientific">Azotobacter beijerinckii</name>
    <dbReference type="NCBI Taxonomy" id="170623"/>
    <lineage>
        <taxon>Bacteria</taxon>
        <taxon>Pseudomonadati</taxon>
        <taxon>Pseudomonadota</taxon>
        <taxon>Gammaproteobacteria</taxon>
        <taxon>Pseudomonadales</taxon>
        <taxon>Pseudomonadaceae</taxon>
        <taxon>Azotobacter</taxon>
    </lineage>
</organism>
<feature type="compositionally biased region" description="Basic residues" evidence="1">
    <location>
        <begin position="153"/>
        <end position="162"/>
    </location>
</feature>
<gene>
    <name evidence="2" type="ORF">SAMN04244573_04155</name>
</gene>
<accession>A0A1H9RF54</accession>
<evidence type="ECO:0000313" key="2">
    <source>
        <dbReference type="EMBL" id="SER71284.1"/>
    </source>
</evidence>
<dbReference type="RefSeq" id="WP_090625132.1">
    <property type="nucleotide sequence ID" value="NZ_FOFJ01000078.1"/>
</dbReference>
<dbReference type="AlphaFoldDB" id="A0A1H9RF54"/>
<protein>
    <submittedName>
        <fullName evidence="2">Uncharacterized protein</fullName>
    </submittedName>
</protein>
<evidence type="ECO:0000256" key="1">
    <source>
        <dbReference type="SAM" id="MobiDB-lite"/>
    </source>
</evidence>
<dbReference type="Proteomes" id="UP000199267">
    <property type="component" value="Unassembled WGS sequence"/>
</dbReference>
<name>A0A1H9RF54_9GAMM</name>
<sequence length="162" mass="17907">MPITLDRLAQAIDSASLEAACWRQPHFTAHVLRSRAEGHPLCDFAYGTLDAVLELSEGKFSLRIRWEAEGQALVEHGWICREAPHLNGGGIFSGVAIHDENGAPLAADADELVGLAYEFFSYQDIESAITPVLPVRPDPEFAPGPDADLFRPWHGRRKRHGR</sequence>
<feature type="region of interest" description="Disordered" evidence="1">
    <location>
        <begin position="143"/>
        <end position="162"/>
    </location>
</feature>
<reference evidence="2 3" key="1">
    <citation type="submission" date="2016-10" db="EMBL/GenBank/DDBJ databases">
        <authorList>
            <person name="de Groot N.N."/>
        </authorList>
    </citation>
    <scope>NUCLEOTIDE SEQUENCE [LARGE SCALE GENOMIC DNA]</scope>
    <source>
        <strain evidence="2 3">DSM 378</strain>
    </source>
</reference>
<evidence type="ECO:0000313" key="3">
    <source>
        <dbReference type="Proteomes" id="UP000199267"/>
    </source>
</evidence>